<name>A0A7M7PDF4_STRPU</name>
<keyword evidence="1" id="KW-0732">Signal</keyword>
<keyword evidence="3" id="KW-1185">Reference proteome</keyword>
<dbReference type="GeneID" id="105442143"/>
<accession>A0A7M7PDF4</accession>
<sequence length="150" mass="16297">MMKAQVFLLVAVMVFGMVHAQRCYSCSSYTSESDNSAFDSMALELPACDENYEESTTDCSVAGGCLKANYDFEFDVEGEGRVSVSQVIRTCGAAADACESATESQLNAQRDAINNALPDTIQFVSGSSFFPLNHAMSGIMRRRDDLVVEQ</sequence>
<dbReference type="InParanoid" id="A0A7M7PDF4"/>
<dbReference type="EnsemblMetazoa" id="XM_030993660">
    <property type="protein sequence ID" value="XP_030849520"/>
    <property type="gene ID" value="LOC105442143"/>
</dbReference>
<evidence type="ECO:0008006" key="4">
    <source>
        <dbReference type="Google" id="ProtNLM"/>
    </source>
</evidence>
<feature type="chain" id="PRO_5029649995" description="Protein sleepless" evidence="1">
    <location>
        <begin position="21"/>
        <end position="150"/>
    </location>
</feature>
<reference evidence="2" key="2">
    <citation type="submission" date="2021-01" db="UniProtKB">
        <authorList>
            <consortium name="EnsemblMetazoa"/>
        </authorList>
    </citation>
    <scope>IDENTIFICATION</scope>
</reference>
<dbReference type="RefSeq" id="XP_030849520.1">
    <property type="nucleotide sequence ID" value="XM_030993660.1"/>
</dbReference>
<dbReference type="KEGG" id="spu:105442143"/>
<reference evidence="3" key="1">
    <citation type="submission" date="2015-02" db="EMBL/GenBank/DDBJ databases">
        <title>Genome sequencing for Strongylocentrotus purpuratus.</title>
        <authorList>
            <person name="Murali S."/>
            <person name="Liu Y."/>
            <person name="Vee V."/>
            <person name="English A."/>
            <person name="Wang M."/>
            <person name="Skinner E."/>
            <person name="Han Y."/>
            <person name="Muzny D.M."/>
            <person name="Worley K.C."/>
            <person name="Gibbs R.A."/>
        </authorList>
    </citation>
    <scope>NUCLEOTIDE SEQUENCE</scope>
</reference>
<dbReference type="OrthoDB" id="10142574at2759"/>
<evidence type="ECO:0000313" key="2">
    <source>
        <dbReference type="EnsemblMetazoa" id="XP_030849520"/>
    </source>
</evidence>
<organism evidence="2 3">
    <name type="scientific">Strongylocentrotus purpuratus</name>
    <name type="common">Purple sea urchin</name>
    <dbReference type="NCBI Taxonomy" id="7668"/>
    <lineage>
        <taxon>Eukaryota</taxon>
        <taxon>Metazoa</taxon>
        <taxon>Echinodermata</taxon>
        <taxon>Eleutherozoa</taxon>
        <taxon>Echinozoa</taxon>
        <taxon>Echinoidea</taxon>
        <taxon>Euechinoidea</taxon>
        <taxon>Echinacea</taxon>
        <taxon>Camarodonta</taxon>
        <taxon>Echinidea</taxon>
        <taxon>Strongylocentrotidae</taxon>
        <taxon>Strongylocentrotus</taxon>
    </lineage>
</organism>
<evidence type="ECO:0000313" key="3">
    <source>
        <dbReference type="Proteomes" id="UP000007110"/>
    </source>
</evidence>
<feature type="signal peptide" evidence="1">
    <location>
        <begin position="1"/>
        <end position="20"/>
    </location>
</feature>
<dbReference type="Proteomes" id="UP000007110">
    <property type="component" value="Unassembled WGS sequence"/>
</dbReference>
<proteinExistence type="predicted"/>
<dbReference type="AlphaFoldDB" id="A0A7M7PDF4"/>
<evidence type="ECO:0000256" key="1">
    <source>
        <dbReference type="SAM" id="SignalP"/>
    </source>
</evidence>
<protein>
    <recommendedName>
        <fullName evidence="4">Protein sleepless</fullName>
    </recommendedName>
</protein>